<dbReference type="InterPro" id="IPR050708">
    <property type="entry name" value="T6SS_VgrG/RHS"/>
</dbReference>
<dbReference type="OrthoDB" id="9816400at2"/>
<evidence type="ECO:0000256" key="1">
    <source>
        <dbReference type="SAM" id="MobiDB-lite"/>
    </source>
</evidence>
<dbReference type="NCBIfam" id="TIGR01643">
    <property type="entry name" value="YD_repeat_2x"/>
    <property type="match status" value="1"/>
</dbReference>
<feature type="transmembrane region" description="Helical" evidence="2">
    <location>
        <begin position="21"/>
        <end position="43"/>
    </location>
</feature>
<dbReference type="NCBIfam" id="TIGR03696">
    <property type="entry name" value="Rhs_assc_core"/>
    <property type="match status" value="1"/>
</dbReference>
<sequence length="1676" mass="184644">MFNKEVRLARSKNLFSTFQRVKSVYFFLTVLIFLPFQGVAFAMQSMEPISPDPGDGSSTENYLPPKTFTYNFNEIHNVQTNVPSLTTELMGDQTDPATGATSWTQTDVSLPGNFGLEVAVKRELLDAGSWPRATRELGNWSLAIPHIRSRYVTNMDGSFSHTQGSLPPAWVRGEACSAPLNSNPDFYKYIDGAGFELKKEDYWQGDTISVPGVGSEQILQDGTTKKTVNQWKIDCLDINGVDAFQVTLPDGTAYIFSELKTIESFKKTYLASEEIPCSQQCSYPELGDNTPDLKLAMSVVNVFMQVTEVKDRFGNWVKYDYDTYGNLIRIYASDGREITIQYSGTGERWISSVRANNRTWTYSYQSPNTSSESDMYLLTGVTLPDSRQWLFDYPDNGTTTRFWHSLFIGRHAQITPFQPAECDPGGSGDYVSMTHPGGASAAFAVEGRCVGQAAVPKLQNFNRFGQGGPYQTYALPKTHQQYSLSHKRLGLPDGALYEWDYSYNQNLGYYYGESSPYDISFNLPGLPAEADLSFISEDLVDVSATLITNPDGNYQLSVADRRYGYQNGKQLYAATYDANFNLVSYTRYNYSVSPIDYGSTRQWVHGIEEYIVYPLPPEFDGQIYFDQAVSASKHMRLLDKELVLVDGATPTSYKEAFSQFNNYEKAQQISQYGPGGTRQIQLGFSHHSGAWVLNQPTTVDVSLNGGAYQRLSENVYYDALHSNTAYRFQLKEEKYFGTIRKSYPSYQSVTGARGQIKDVDLHLDTSGSKRRVSFNNYKRGHAQTVTVPQRYLSGTMSMTKEVDDNGWVVATTDFNGVRTEYAYNPMGLVRAVNLAHDTDYTYGNWNDTLFTYSYPSPGGLVRTAQKCVLNSTMTGCSGVTSLTTTETYDALYRLVKRQLSGDGESRYQLFTYDANNQTTFESFVSANSNENRGTHSTYGPLKRKTSVTTSGLGTTYLNYLAGNKVQQVNPRGFATVTTYRAFAAPLYQYPTRIESPEGVVTEQVYDTFANVTAITQHGGGLSQTESRVYDSHNNLCFVGRNDTGNVQFKYNLVGELQWQAQGNVSSCSGAKPAHAVDRAYDNLGSLKTVNYPDSTPDVTYALDNVGNLVQLAAGSVVQNYVYNNQRVLESETLTVPGRSGSLTIDYRYNSDLAPSAVVYPATQHIVQLSPNAFGEPTQVARSGQSYASGIDFHPSGGVKSFIYGNGVTHQSVLDSATNLPVHLSDMKGNNRIAWFDYAYDNHANITQILDGTDSGYHLNALSYDGLDRLTGISGNSKAGNASVDYDALGNITQLVTHNRKLNYNYNITLNRLTSVSSSGAAAKSYGYFNYDARGNITHNSHVGMSYNLANQMTSALGNSYTYDGHNRRVKVAGNGDSRYYLYSQSGQLLFSEENGVQTNYIYLGSKLIAEDSQGVTTFVHSDMLGSPVARTNGTGTVQSRRHYKPFGDTYETPSYDIGYTGHKYDNDLGLSYMQARYYDPVIGRFYSNDPVGTLGHLSQGNIQGFNRYAYANNNPYKYTDPDGRIPVVLAWFATPPGQAALVTAGKWVAGVTGAAIGAGIANDIVKPMMNESSVPDVPDGLVGDQSSPKAGTNKSGKRHTSGPLTPENGGTGDYETDLETLTGGTRPAEVGDSAPTGSQVGENGIFGRPNNSEGGSSIDIPAKGDKPHETLHYDKK</sequence>
<keyword evidence="2" id="KW-0472">Membrane</keyword>
<accession>A0A432YMU3</accession>
<dbReference type="InterPro" id="IPR006530">
    <property type="entry name" value="YD"/>
</dbReference>
<keyword evidence="2" id="KW-1133">Transmembrane helix</keyword>
<comment type="caution">
    <text evidence="3">The sequence shown here is derived from an EMBL/GenBank/DDBJ whole genome shotgun (WGS) entry which is preliminary data.</text>
</comment>
<evidence type="ECO:0000256" key="2">
    <source>
        <dbReference type="SAM" id="Phobius"/>
    </source>
</evidence>
<feature type="compositionally biased region" description="Basic and acidic residues" evidence="1">
    <location>
        <begin position="1662"/>
        <end position="1676"/>
    </location>
</feature>
<evidence type="ECO:0008006" key="5">
    <source>
        <dbReference type="Google" id="ProtNLM"/>
    </source>
</evidence>
<name>A0A432YMU3_9GAMM</name>
<evidence type="ECO:0000313" key="4">
    <source>
        <dbReference type="Proteomes" id="UP000288259"/>
    </source>
</evidence>
<feature type="compositionally biased region" description="Polar residues" evidence="1">
    <location>
        <begin position="1584"/>
        <end position="1594"/>
    </location>
</feature>
<organism evidence="3 4">
    <name type="scientific">Pseudidiomarina insulisalsae</name>
    <dbReference type="NCBI Taxonomy" id="575789"/>
    <lineage>
        <taxon>Bacteria</taxon>
        <taxon>Pseudomonadati</taxon>
        <taxon>Pseudomonadota</taxon>
        <taxon>Gammaproteobacteria</taxon>
        <taxon>Alteromonadales</taxon>
        <taxon>Idiomarinaceae</taxon>
        <taxon>Pseudidiomarina</taxon>
    </lineage>
</organism>
<keyword evidence="4" id="KW-1185">Reference proteome</keyword>
<dbReference type="PANTHER" id="PTHR32305">
    <property type="match status" value="1"/>
</dbReference>
<dbReference type="EMBL" id="PIPY01000004">
    <property type="protein sequence ID" value="RUO62270.1"/>
    <property type="molecule type" value="Genomic_DNA"/>
</dbReference>
<dbReference type="Proteomes" id="UP000288259">
    <property type="component" value="Unassembled WGS sequence"/>
</dbReference>
<dbReference type="PANTHER" id="PTHR32305:SF15">
    <property type="entry name" value="PROTEIN RHSA-RELATED"/>
    <property type="match status" value="1"/>
</dbReference>
<gene>
    <name evidence="3" type="ORF">CWI71_05325</name>
</gene>
<feature type="region of interest" description="Disordered" evidence="1">
    <location>
        <begin position="1571"/>
        <end position="1676"/>
    </location>
</feature>
<keyword evidence="2" id="KW-0812">Transmembrane</keyword>
<dbReference type="InterPro" id="IPR022385">
    <property type="entry name" value="Rhs_assc_core"/>
</dbReference>
<dbReference type="Gene3D" id="2.180.10.10">
    <property type="entry name" value="RHS repeat-associated core"/>
    <property type="match status" value="2"/>
</dbReference>
<proteinExistence type="predicted"/>
<reference evidence="4" key="1">
    <citation type="journal article" date="2018" name="Front. Microbiol.">
        <title>Genome-Based Analysis Reveals the Taxonomy and Diversity of the Family Idiomarinaceae.</title>
        <authorList>
            <person name="Liu Y."/>
            <person name="Lai Q."/>
            <person name="Shao Z."/>
        </authorList>
    </citation>
    <scope>NUCLEOTIDE SEQUENCE [LARGE SCALE GENOMIC DNA]</scope>
    <source>
        <strain evidence="4">CVS-6</strain>
    </source>
</reference>
<evidence type="ECO:0000313" key="3">
    <source>
        <dbReference type="EMBL" id="RUO62270.1"/>
    </source>
</evidence>
<protein>
    <recommendedName>
        <fullName evidence="5">RHS repeat-associated core domain-containing protein</fullName>
    </recommendedName>
</protein>